<dbReference type="EMBL" id="JARJLG010000097">
    <property type="protein sequence ID" value="KAJ7746770.1"/>
    <property type="molecule type" value="Genomic_DNA"/>
</dbReference>
<dbReference type="AlphaFoldDB" id="A0AAD7IMQ7"/>
<gene>
    <name evidence="2" type="ORF">DFH07DRAFT_942596</name>
</gene>
<evidence type="ECO:0000313" key="2">
    <source>
        <dbReference type="EMBL" id="KAJ7746770.1"/>
    </source>
</evidence>
<evidence type="ECO:0000313" key="3">
    <source>
        <dbReference type="Proteomes" id="UP001215280"/>
    </source>
</evidence>
<feature type="region of interest" description="Disordered" evidence="1">
    <location>
        <begin position="872"/>
        <end position="902"/>
    </location>
</feature>
<comment type="caution">
    <text evidence="2">The sequence shown here is derived from an EMBL/GenBank/DDBJ whole genome shotgun (WGS) entry which is preliminary data.</text>
</comment>
<reference evidence="2" key="1">
    <citation type="submission" date="2023-03" db="EMBL/GenBank/DDBJ databases">
        <title>Massive genome expansion in bonnet fungi (Mycena s.s.) driven by repeated elements and novel gene families across ecological guilds.</title>
        <authorList>
            <consortium name="Lawrence Berkeley National Laboratory"/>
            <person name="Harder C.B."/>
            <person name="Miyauchi S."/>
            <person name="Viragh M."/>
            <person name="Kuo A."/>
            <person name="Thoen E."/>
            <person name="Andreopoulos B."/>
            <person name="Lu D."/>
            <person name="Skrede I."/>
            <person name="Drula E."/>
            <person name="Henrissat B."/>
            <person name="Morin E."/>
            <person name="Kohler A."/>
            <person name="Barry K."/>
            <person name="LaButti K."/>
            <person name="Morin E."/>
            <person name="Salamov A."/>
            <person name="Lipzen A."/>
            <person name="Mereny Z."/>
            <person name="Hegedus B."/>
            <person name="Baldrian P."/>
            <person name="Stursova M."/>
            <person name="Weitz H."/>
            <person name="Taylor A."/>
            <person name="Grigoriev I.V."/>
            <person name="Nagy L.G."/>
            <person name="Martin F."/>
            <person name="Kauserud H."/>
        </authorList>
    </citation>
    <scope>NUCLEOTIDE SEQUENCE</scope>
    <source>
        <strain evidence="2">CBHHK188m</strain>
    </source>
</reference>
<evidence type="ECO:0000256" key="1">
    <source>
        <dbReference type="SAM" id="MobiDB-lite"/>
    </source>
</evidence>
<protein>
    <submittedName>
        <fullName evidence="2">Uncharacterized protein</fullName>
    </submittedName>
</protein>
<feature type="compositionally biased region" description="Basic and acidic residues" evidence="1">
    <location>
        <begin position="887"/>
        <end position="902"/>
    </location>
</feature>
<sequence>MATADKSPEVYEQLHKALVTLFSFVDFTEPSDSNMDKIFSFIAPCMGMDHSSMKETWRRRSGNNSRLIADLKRATIDGRGLDYSFLFDQCSVNTLPPEEADRIISSYLDEIRSALQSFIRNPEPLPLWVPDEDLPHAEFLKGLRIPASSTNAPDMLLHDLGNFKRNESLLKLIKTLFHSGTLARKSANGGTILLNTSGSGKTRTVLEGLCLLWGLYFTCQVDTEGRGSIDLQRTINTRIGKDPCFQRDLSIGTDAEARKVNETNGDIAGGRFAEVLLARLCILEFFCKVARNESGRLTDEHKKLWVFLQAQPSCIEQQGDIFNVLTERIIGIDKEHRTALIDEKINGLSAMNDTKTLFCVVDEAQVAATSFMGAFMTSDSSKTTARPILRELARAFAVQDTPITVNLTGTAINKTLVLDVMTSNIFKGPGITTVTHFGAFDVAEQQITYMKQFLPTQLAESVAFCKLFKRVSYWLKGRYRFTAAYMKDLLCTGFQRPHRMLNEFIRLSTVIPMPGNAVLTMSTGFQPTDSQEDWEPGEAVPSELMHFSFDKLKKDPALESVIRRHTAKFCMRSEIDRLVAGPRHFDLVQCGFARYANNDVGNQKDAKVALDEPLALLALGEWLQICDLPLAELLRIDAARAVTEANGANGLEEYIALYLSAVFDNHTPLTDIFRFHKYIDPPDWAKKPAALVSLYTEDDIEKDGDRVAMAEGRVQHHMRPSVTIGKDASTIEATKEWLRHTDRAPICFPDKFIGPDLLFILRLHDEEKSLIWVALQSKFSGANVLDKSVIEGALPTVTPAQFYGLRKEAAVATTEEEQENEQRRKDTRDQHQQDALRLLDLLPRRLRTPVQRGRKPVDAREKIIRRLTAKAAEDAQKVKGKNTQNRRLGELREKGKPSEVTRHSGRLAAKEDALQVQIELTGDEKALLQGAGKHSVLRVVVAWPAETSLHERAVNLPVYFDEENHPVVELNIEHWANTMARLHASAGNYIADVWKGKKRHPLEEHEDAPARKRANIGGSAIPTAVFHQRTVEEVLHLPPPQAPRALPQSPTDDEYSLAGFNTSVYTRATSPPPSTALSVYSRQDSPDDTMWRVGEGQDTAAES</sequence>
<feature type="region of interest" description="Disordered" evidence="1">
    <location>
        <begin position="812"/>
        <end position="832"/>
    </location>
</feature>
<accession>A0AAD7IMQ7</accession>
<keyword evidence="3" id="KW-1185">Reference proteome</keyword>
<name>A0AAD7IMQ7_9AGAR</name>
<feature type="compositionally biased region" description="Polar residues" evidence="1">
    <location>
        <begin position="1063"/>
        <end position="1083"/>
    </location>
</feature>
<feature type="compositionally biased region" description="Basic and acidic residues" evidence="1">
    <location>
        <begin position="820"/>
        <end position="832"/>
    </location>
</feature>
<feature type="region of interest" description="Disordered" evidence="1">
    <location>
        <begin position="1063"/>
        <end position="1103"/>
    </location>
</feature>
<organism evidence="2 3">
    <name type="scientific">Mycena maculata</name>
    <dbReference type="NCBI Taxonomy" id="230809"/>
    <lineage>
        <taxon>Eukaryota</taxon>
        <taxon>Fungi</taxon>
        <taxon>Dikarya</taxon>
        <taxon>Basidiomycota</taxon>
        <taxon>Agaricomycotina</taxon>
        <taxon>Agaricomycetes</taxon>
        <taxon>Agaricomycetidae</taxon>
        <taxon>Agaricales</taxon>
        <taxon>Marasmiineae</taxon>
        <taxon>Mycenaceae</taxon>
        <taxon>Mycena</taxon>
    </lineage>
</organism>
<dbReference type="Proteomes" id="UP001215280">
    <property type="component" value="Unassembled WGS sequence"/>
</dbReference>
<proteinExistence type="predicted"/>